<dbReference type="SUPFAM" id="SSF53335">
    <property type="entry name" value="S-adenosyl-L-methionine-dependent methyltransferases"/>
    <property type="match status" value="1"/>
</dbReference>
<comment type="caution">
    <text evidence="1">The sequence shown here is derived from an EMBL/GenBank/DDBJ whole genome shotgun (WGS) entry which is preliminary data.</text>
</comment>
<dbReference type="CDD" id="cd02440">
    <property type="entry name" value="AdoMet_MTases"/>
    <property type="match status" value="1"/>
</dbReference>
<dbReference type="EMBL" id="BMIY01000009">
    <property type="protein sequence ID" value="GFZ78045.1"/>
    <property type="molecule type" value="Genomic_DNA"/>
</dbReference>
<keyword evidence="2" id="KW-1185">Reference proteome</keyword>
<dbReference type="GO" id="GO:0008168">
    <property type="term" value="F:methyltransferase activity"/>
    <property type="evidence" value="ECO:0007669"/>
    <property type="project" value="UniProtKB-KW"/>
</dbReference>
<reference evidence="1" key="1">
    <citation type="journal article" date="2014" name="Int. J. Syst. Evol. Microbiol.">
        <title>Complete genome sequence of Corynebacterium casei LMG S-19264T (=DSM 44701T), isolated from a smear-ripened cheese.</title>
        <authorList>
            <consortium name="US DOE Joint Genome Institute (JGI-PGF)"/>
            <person name="Walter F."/>
            <person name="Albersmeier A."/>
            <person name="Kalinowski J."/>
            <person name="Ruckert C."/>
        </authorList>
    </citation>
    <scope>NUCLEOTIDE SEQUENCE</scope>
    <source>
        <strain evidence="1">CGMCC 1.15425</strain>
    </source>
</reference>
<keyword evidence="1" id="KW-0489">Methyltransferase</keyword>
<proteinExistence type="predicted"/>
<organism evidence="1 2">
    <name type="scientific">Pseudohongiella nitratireducens</name>
    <dbReference type="NCBI Taxonomy" id="1768907"/>
    <lineage>
        <taxon>Bacteria</taxon>
        <taxon>Pseudomonadati</taxon>
        <taxon>Pseudomonadota</taxon>
        <taxon>Gammaproteobacteria</taxon>
        <taxon>Pseudomonadales</taxon>
        <taxon>Pseudohongiellaceae</taxon>
        <taxon>Pseudohongiella</taxon>
    </lineage>
</organism>
<sequence>MEKYRHWALVMQERIWLPVLALTAMVMHSVAAQPQLDIASLADTLNSTERDIADRVRDEQRKPLQVLQFLRLEPGMTALDVYAAGGYFTYVLSKAVGPEGTVLAQNSPRALRFDEDRSDITQSDALAQKIAAGNLNNVVRIDRPVDDMSLAPESVDFILLSQILHDYYNSSPQRASELLATLFQTLRPGGILGVIDHHGQIELNNRRLHRMPSDTAISVVNDAGFILDAESALLEVATDNPVRSIFDPMLNRQTSQFLLRFRKPISDQ</sequence>
<name>A0A916VJ56_9GAMM</name>
<dbReference type="InterPro" id="IPR029063">
    <property type="entry name" value="SAM-dependent_MTases_sf"/>
</dbReference>
<keyword evidence="1" id="KW-0808">Transferase</keyword>
<gene>
    <name evidence="1" type="ORF">GCM10011403_21370</name>
</gene>
<evidence type="ECO:0000313" key="2">
    <source>
        <dbReference type="Proteomes" id="UP000627715"/>
    </source>
</evidence>
<accession>A0A916VJ56</accession>
<dbReference type="Proteomes" id="UP000627715">
    <property type="component" value="Unassembled WGS sequence"/>
</dbReference>
<reference evidence="1" key="2">
    <citation type="submission" date="2020-09" db="EMBL/GenBank/DDBJ databases">
        <authorList>
            <person name="Sun Q."/>
            <person name="Zhou Y."/>
        </authorList>
    </citation>
    <scope>NUCLEOTIDE SEQUENCE</scope>
    <source>
        <strain evidence="1">CGMCC 1.15425</strain>
    </source>
</reference>
<dbReference type="Pfam" id="PF01135">
    <property type="entry name" value="PCMT"/>
    <property type="match status" value="1"/>
</dbReference>
<dbReference type="AlphaFoldDB" id="A0A916VJ56"/>
<protein>
    <submittedName>
        <fullName evidence="1">Methyltransferase</fullName>
    </submittedName>
</protein>
<dbReference type="Gene3D" id="3.40.50.150">
    <property type="entry name" value="Vaccinia Virus protein VP39"/>
    <property type="match status" value="1"/>
</dbReference>
<dbReference type="GO" id="GO:0032259">
    <property type="term" value="P:methylation"/>
    <property type="evidence" value="ECO:0007669"/>
    <property type="project" value="UniProtKB-KW"/>
</dbReference>
<evidence type="ECO:0000313" key="1">
    <source>
        <dbReference type="EMBL" id="GFZ78045.1"/>
    </source>
</evidence>